<dbReference type="EMBL" id="CT867996">
    <property type="protein sequence ID" value="CAK58102.1"/>
    <property type="molecule type" value="Genomic_DNA"/>
</dbReference>
<keyword evidence="2" id="KW-1185">Reference proteome</keyword>
<gene>
    <name evidence="1" type="ORF">GSPATT00029138001</name>
</gene>
<dbReference type="InParanoid" id="A0BHT5"/>
<accession>A0BHT5</accession>
<evidence type="ECO:0000313" key="1">
    <source>
        <dbReference type="EMBL" id="CAK58102.1"/>
    </source>
</evidence>
<protein>
    <submittedName>
        <fullName evidence="1">Uncharacterized protein</fullName>
    </submittedName>
</protein>
<proteinExistence type="predicted"/>
<reference evidence="1 2" key="1">
    <citation type="journal article" date="2006" name="Nature">
        <title>Global trends of whole-genome duplications revealed by the ciliate Paramecium tetraurelia.</title>
        <authorList>
            <consortium name="Genoscope"/>
            <person name="Aury J.-M."/>
            <person name="Jaillon O."/>
            <person name="Duret L."/>
            <person name="Noel B."/>
            <person name="Jubin C."/>
            <person name="Porcel B.M."/>
            <person name="Segurens B."/>
            <person name="Daubin V."/>
            <person name="Anthouard V."/>
            <person name="Aiach N."/>
            <person name="Arnaiz O."/>
            <person name="Billaut A."/>
            <person name="Beisson J."/>
            <person name="Blanc I."/>
            <person name="Bouhouche K."/>
            <person name="Camara F."/>
            <person name="Duharcourt S."/>
            <person name="Guigo R."/>
            <person name="Gogendeau D."/>
            <person name="Katinka M."/>
            <person name="Keller A.-M."/>
            <person name="Kissmehl R."/>
            <person name="Klotz C."/>
            <person name="Koll F."/>
            <person name="Le Moue A."/>
            <person name="Lepere C."/>
            <person name="Malinsky S."/>
            <person name="Nowacki M."/>
            <person name="Nowak J.K."/>
            <person name="Plattner H."/>
            <person name="Poulain J."/>
            <person name="Ruiz F."/>
            <person name="Serrano V."/>
            <person name="Zagulski M."/>
            <person name="Dessen P."/>
            <person name="Betermier M."/>
            <person name="Weissenbach J."/>
            <person name="Scarpelli C."/>
            <person name="Schachter V."/>
            <person name="Sperling L."/>
            <person name="Meyer E."/>
            <person name="Cohen J."/>
            <person name="Wincker P."/>
        </authorList>
    </citation>
    <scope>NUCLEOTIDE SEQUENCE [LARGE SCALE GENOMIC DNA]</scope>
    <source>
        <strain evidence="1 2">Stock d4-2</strain>
    </source>
</reference>
<evidence type="ECO:0000313" key="2">
    <source>
        <dbReference type="Proteomes" id="UP000000600"/>
    </source>
</evidence>
<sequence length="65" mass="8099">MKQMTLSNQQQDEKDQMTQDCEFLIYIDIWHQKHIGYYNVITQNHFEKLTVRITRDDQLQLKRIW</sequence>
<dbReference type="Proteomes" id="UP000000600">
    <property type="component" value="Unassembled WGS sequence"/>
</dbReference>
<dbReference type="HOGENOM" id="CLU_2854463_0_0_1"/>
<dbReference type="KEGG" id="ptm:GSPATT00029138001"/>
<name>A0BHT5_PARTE</name>
<dbReference type="GeneID" id="5011293"/>
<organism evidence="1 2">
    <name type="scientific">Paramecium tetraurelia</name>
    <dbReference type="NCBI Taxonomy" id="5888"/>
    <lineage>
        <taxon>Eukaryota</taxon>
        <taxon>Sar</taxon>
        <taxon>Alveolata</taxon>
        <taxon>Ciliophora</taxon>
        <taxon>Intramacronucleata</taxon>
        <taxon>Oligohymenophorea</taxon>
        <taxon>Peniculida</taxon>
        <taxon>Parameciidae</taxon>
        <taxon>Paramecium</taxon>
    </lineage>
</organism>
<dbReference type="RefSeq" id="XP_001425500.1">
    <property type="nucleotide sequence ID" value="XM_001425463.1"/>
</dbReference>
<dbReference type="AlphaFoldDB" id="A0BHT5"/>